<dbReference type="Gene3D" id="1.10.530.10">
    <property type="match status" value="1"/>
</dbReference>
<sequence>MEINSITPLKGANDISASINKVQQRIKAIQDKFNIKIAGSEDFAQIYDKKIAADNQISNTQSLFTMKNGTDKNPTVDNSGSSSARSTDEISKYITDAAQKYGVDAKLLSAVAETESGYNQDAVSGAGAVGVMQLMPNTAEGLGVTDIHDAKQNIEGGAKYLKQLLNDFNGNVRKAVAAYNAGPQAVKKYNDVPPYAETQNYVSHVLDLYK</sequence>
<accession>A0A840UPE1</accession>
<name>A0A840UPE1_9FIRM</name>
<dbReference type="InterPro" id="IPR008258">
    <property type="entry name" value="Transglycosylase_SLT_dom_1"/>
</dbReference>
<keyword evidence="4" id="KW-1185">Reference proteome</keyword>
<dbReference type="Proteomes" id="UP000559117">
    <property type="component" value="Unassembled WGS sequence"/>
</dbReference>
<dbReference type="AlphaFoldDB" id="A0A840UPE1"/>
<comment type="caution">
    <text evidence="3">The sequence shown here is derived from an EMBL/GenBank/DDBJ whole genome shotgun (WGS) entry which is preliminary data.</text>
</comment>
<dbReference type="CDD" id="cd00254">
    <property type="entry name" value="LT-like"/>
    <property type="match status" value="1"/>
</dbReference>
<dbReference type="RefSeq" id="WP_183861631.1">
    <property type="nucleotide sequence ID" value="NZ_JACHFH010000019.1"/>
</dbReference>
<reference evidence="3 4" key="1">
    <citation type="submission" date="2020-08" db="EMBL/GenBank/DDBJ databases">
        <title>Genomic Encyclopedia of Type Strains, Phase IV (KMG-IV): sequencing the most valuable type-strain genomes for metagenomic binning, comparative biology and taxonomic classification.</title>
        <authorList>
            <person name="Goeker M."/>
        </authorList>
    </citation>
    <scope>NUCLEOTIDE SEQUENCE [LARGE SCALE GENOMIC DNA]</scope>
    <source>
        <strain evidence="3 4">DSM 24661</strain>
    </source>
</reference>
<dbReference type="SUPFAM" id="SSF53955">
    <property type="entry name" value="Lysozyme-like"/>
    <property type="match status" value="1"/>
</dbReference>
<protein>
    <submittedName>
        <fullName evidence="3">Soluble lytic murein transglycosylase-like protein</fullName>
    </submittedName>
</protein>
<feature type="domain" description="Transglycosylase SLT" evidence="2">
    <location>
        <begin position="93"/>
        <end position="197"/>
    </location>
</feature>
<feature type="region of interest" description="Disordered" evidence="1">
    <location>
        <begin position="65"/>
        <end position="87"/>
    </location>
</feature>
<organism evidence="3 4">
    <name type="scientific">Pectinatus brassicae</name>
    <dbReference type="NCBI Taxonomy" id="862415"/>
    <lineage>
        <taxon>Bacteria</taxon>
        <taxon>Bacillati</taxon>
        <taxon>Bacillota</taxon>
        <taxon>Negativicutes</taxon>
        <taxon>Selenomonadales</taxon>
        <taxon>Selenomonadaceae</taxon>
        <taxon>Pectinatus</taxon>
    </lineage>
</organism>
<feature type="compositionally biased region" description="Polar residues" evidence="1">
    <location>
        <begin position="65"/>
        <end position="85"/>
    </location>
</feature>
<dbReference type="Pfam" id="PF01464">
    <property type="entry name" value="SLT"/>
    <property type="match status" value="1"/>
</dbReference>
<dbReference type="EMBL" id="JACHFH010000019">
    <property type="protein sequence ID" value="MBB5336578.1"/>
    <property type="molecule type" value="Genomic_DNA"/>
</dbReference>
<evidence type="ECO:0000313" key="4">
    <source>
        <dbReference type="Proteomes" id="UP000559117"/>
    </source>
</evidence>
<proteinExistence type="predicted"/>
<dbReference type="PANTHER" id="PTHR37423">
    <property type="entry name" value="SOLUBLE LYTIC MUREIN TRANSGLYCOSYLASE-RELATED"/>
    <property type="match status" value="1"/>
</dbReference>
<evidence type="ECO:0000259" key="2">
    <source>
        <dbReference type="Pfam" id="PF01464"/>
    </source>
</evidence>
<dbReference type="InterPro" id="IPR023346">
    <property type="entry name" value="Lysozyme-like_dom_sf"/>
</dbReference>
<gene>
    <name evidence="3" type="ORF">HNR32_001728</name>
</gene>
<dbReference type="PANTHER" id="PTHR37423:SF2">
    <property type="entry name" value="MEMBRANE-BOUND LYTIC MUREIN TRANSGLYCOSYLASE C"/>
    <property type="match status" value="1"/>
</dbReference>
<evidence type="ECO:0000313" key="3">
    <source>
        <dbReference type="EMBL" id="MBB5336578.1"/>
    </source>
</evidence>
<evidence type="ECO:0000256" key="1">
    <source>
        <dbReference type="SAM" id="MobiDB-lite"/>
    </source>
</evidence>